<protein>
    <submittedName>
        <fullName evidence="10">Putative endopeptidase</fullName>
    </submittedName>
</protein>
<accession>A0A1R3WJN3</accession>
<evidence type="ECO:0000256" key="4">
    <source>
        <dbReference type="ARBA" id="ARBA00022723"/>
    </source>
</evidence>
<keyword evidence="3" id="KW-0645">Protease</keyword>
<dbReference type="Pfam" id="PF01431">
    <property type="entry name" value="Peptidase_M13"/>
    <property type="match status" value="1"/>
</dbReference>
<evidence type="ECO:0000259" key="8">
    <source>
        <dbReference type="Pfam" id="PF01431"/>
    </source>
</evidence>
<dbReference type="InterPro" id="IPR018497">
    <property type="entry name" value="Peptidase_M13_C"/>
</dbReference>
<dbReference type="InterPro" id="IPR024079">
    <property type="entry name" value="MetalloPept_cat_dom_sf"/>
</dbReference>
<dbReference type="Gene3D" id="1.10.1380.10">
    <property type="entry name" value="Neutral endopeptidase , domain2"/>
    <property type="match status" value="1"/>
</dbReference>
<dbReference type="PANTHER" id="PTHR11733">
    <property type="entry name" value="ZINC METALLOPROTEASE FAMILY M13 NEPRILYSIN-RELATED"/>
    <property type="match status" value="1"/>
</dbReference>
<evidence type="ECO:0000256" key="3">
    <source>
        <dbReference type="ARBA" id="ARBA00022670"/>
    </source>
</evidence>
<evidence type="ECO:0000256" key="7">
    <source>
        <dbReference type="ARBA" id="ARBA00023049"/>
    </source>
</evidence>
<feature type="domain" description="Peptidase M13 N-terminal" evidence="9">
    <location>
        <begin position="66"/>
        <end position="446"/>
    </location>
</feature>
<keyword evidence="6" id="KW-0862">Zinc</keyword>
<dbReference type="GO" id="GO:0004222">
    <property type="term" value="F:metalloendopeptidase activity"/>
    <property type="evidence" value="ECO:0007669"/>
    <property type="project" value="InterPro"/>
</dbReference>
<dbReference type="InterPro" id="IPR042089">
    <property type="entry name" value="Peptidase_M13_dom_2"/>
</dbReference>
<dbReference type="PRINTS" id="PR00786">
    <property type="entry name" value="NEPRILYSIN"/>
</dbReference>
<dbReference type="GO" id="GO:0046872">
    <property type="term" value="F:metal ion binding"/>
    <property type="evidence" value="ECO:0007669"/>
    <property type="project" value="UniProtKB-KW"/>
</dbReference>
<name>A0A1R3WJN3_9BACT</name>
<dbReference type="AlphaFoldDB" id="A0A1R3WJN3"/>
<feature type="domain" description="Peptidase M13 C-terminal" evidence="8">
    <location>
        <begin position="498"/>
        <end position="699"/>
    </location>
</feature>
<evidence type="ECO:0000313" key="11">
    <source>
        <dbReference type="Proteomes" id="UP000187181"/>
    </source>
</evidence>
<comment type="similarity">
    <text evidence="2">Belongs to the peptidase M13 family.</text>
</comment>
<keyword evidence="5" id="KW-0378">Hydrolase</keyword>
<dbReference type="Pfam" id="PF05649">
    <property type="entry name" value="Peptidase_M13_N"/>
    <property type="match status" value="1"/>
</dbReference>
<gene>
    <name evidence="10" type="ORF">SAMN05444128_0578</name>
</gene>
<keyword evidence="7" id="KW-0482">Metalloprotease</keyword>
<keyword evidence="11" id="KW-1185">Reference proteome</keyword>
<dbReference type="GO" id="GO:0016485">
    <property type="term" value="P:protein processing"/>
    <property type="evidence" value="ECO:0007669"/>
    <property type="project" value="TreeGrafter"/>
</dbReference>
<dbReference type="GO" id="GO:0005886">
    <property type="term" value="C:plasma membrane"/>
    <property type="evidence" value="ECO:0007669"/>
    <property type="project" value="TreeGrafter"/>
</dbReference>
<dbReference type="STRING" id="1317125.SAMN05444128_0578"/>
<proteinExistence type="inferred from homology"/>
<dbReference type="EMBL" id="FTPP01000001">
    <property type="protein sequence ID" value="SIT78042.1"/>
    <property type="molecule type" value="Genomic_DNA"/>
</dbReference>
<organism evidence="10 11">
    <name type="scientific">Pontibacter indicus</name>
    <dbReference type="NCBI Taxonomy" id="1317125"/>
    <lineage>
        <taxon>Bacteria</taxon>
        <taxon>Pseudomonadati</taxon>
        <taxon>Bacteroidota</taxon>
        <taxon>Cytophagia</taxon>
        <taxon>Cytophagales</taxon>
        <taxon>Hymenobacteraceae</taxon>
        <taxon>Pontibacter</taxon>
    </lineage>
</organism>
<dbReference type="InterPro" id="IPR008753">
    <property type="entry name" value="Peptidase_M13_N"/>
</dbReference>
<evidence type="ECO:0000256" key="1">
    <source>
        <dbReference type="ARBA" id="ARBA00001947"/>
    </source>
</evidence>
<dbReference type="InterPro" id="IPR000718">
    <property type="entry name" value="Peptidase_M13"/>
</dbReference>
<dbReference type="CDD" id="cd08662">
    <property type="entry name" value="M13"/>
    <property type="match status" value="1"/>
</dbReference>
<evidence type="ECO:0000256" key="2">
    <source>
        <dbReference type="ARBA" id="ARBA00007357"/>
    </source>
</evidence>
<evidence type="ECO:0000313" key="10">
    <source>
        <dbReference type="EMBL" id="SIT78042.1"/>
    </source>
</evidence>
<dbReference type="PANTHER" id="PTHR11733:SF167">
    <property type="entry name" value="FI17812P1-RELATED"/>
    <property type="match status" value="1"/>
</dbReference>
<keyword evidence="4" id="KW-0479">Metal-binding</keyword>
<dbReference type="Gene3D" id="3.40.390.10">
    <property type="entry name" value="Collagenase (Catalytic Domain)"/>
    <property type="match status" value="1"/>
</dbReference>
<dbReference type="SUPFAM" id="SSF55486">
    <property type="entry name" value="Metalloproteases ('zincins'), catalytic domain"/>
    <property type="match status" value="1"/>
</dbReference>
<sequence>MKDTKNTAALSRNVEVKSAWKNRLRLLLFGAATLCALEASAQYGGKGPAGQAKFIDKANMDLNVKPGDDFYTYANGVWLRNNPVPAKETRWGSFNQLRDFNIIAVRTILNDAAAKTNAQAGSVERRVGDFYAAAMDSAAIEKLGYEPIKADLERIKGIKDVNGVLNEVANLRTSGTAAPMFGFFVGQDRKNVEVMIPQLSQGGTTLPDRDYYLKNDARSTKIQDDYKKYIATLFTLTGVDQATAQKNAETIFNIEKQLAATQMARVEMRDPHKTYNKFAVADFSKTTSNMDWKSLMTKMKVSGEDTILVNNPKFFIELNGLLAATPVANWQTYLQWNVLKSAAPYLSSDFVNANFAFTQTLTGQKVQTPRWQRMSQLTDGTIGELLGQLYVAKHFKPEAKARMDEMIANLIKAYEIRIKGLEWMSPETKDKALAKLATFRPKVGYPEKWKTYDGLAISRNSFFQNVRNAGQWGYNDMVSQLGKPVDRTKWGMTPPTVNAYYSPVMNEIVFPAGILQFPFFDPNADDAVNYGGIGAVIGHEISHGFDDSGSQYDKDGNLRNWWTAEDRDRFMQRANQLVEQFNGYTVLDTIHVNGKLTLGENIGDLGGLNAAYEAFKMTKQGKSKKKIDGFTPDQRFFLAWAQVWRTNILPETAAQLILTDTHSPGMYRTIGAPVNMDAWYKAFNVKPGEKLYKKPEDRIRIW</sequence>
<comment type="cofactor">
    <cofactor evidence="1">
        <name>Zn(2+)</name>
        <dbReference type="ChEBI" id="CHEBI:29105"/>
    </cofactor>
</comment>
<dbReference type="Proteomes" id="UP000187181">
    <property type="component" value="Unassembled WGS sequence"/>
</dbReference>
<evidence type="ECO:0000259" key="9">
    <source>
        <dbReference type="Pfam" id="PF05649"/>
    </source>
</evidence>
<reference evidence="11" key="1">
    <citation type="submission" date="2017-01" db="EMBL/GenBank/DDBJ databases">
        <authorList>
            <person name="Varghese N."/>
            <person name="Submissions S."/>
        </authorList>
    </citation>
    <scope>NUCLEOTIDE SEQUENCE [LARGE SCALE GENOMIC DNA]</scope>
    <source>
        <strain evidence="11">LP100</strain>
    </source>
</reference>
<evidence type="ECO:0000256" key="5">
    <source>
        <dbReference type="ARBA" id="ARBA00022801"/>
    </source>
</evidence>
<dbReference type="PROSITE" id="PS51885">
    <property type="entry name" value="NEPRILYSIN"/>
    <property type="match status" value="1"/>
</dbReference>
<evidence type="ECO:0000256" key="6">
    <source>
        <dbReference type="ARBA" id="ARBA00022833"/>
    </source>
</evidence>